<accession>A0AAV0WSS9</accession>
<organism evidence="1 2">
    <name type="scientific">Macrosiphum euphorbiae</name>
    <name type="common">potato aphid</name>
    <dbReference type="NCBI Taxonomy" id="13131"/>
    <lineage>
        <taxon>Eukaryota</taxon>
        <taxon>Metazoa</taxon>
        <taxon>Ecdysozoa</taxon>
        <taxon>Arthropoda</taxon>
        <taxon>Hexapoda</taxon>
        <taxon>Insecta</taxon>
        <taxon>Pterygota</taxon>
        <taxon>Neoptera</taxon>
        <taxon>Paraneoptera</taxon>
        <taxon>Hemiptera</taxon>
        <taxon>Sternorrhyncha</taxon>
        <taxon>Aphidomorpha</taxon>
        <taxon>Aphidoidea</taxon>
        <taxon>Aphididae</taxon>
        <taxon>Macrosiphini</taxon>
        <taxon>Macrosiphum</taxon>
    </lineage>
</organism>
<dbReference type="Proteomes" id="UP001160148">
    <property type="component" value="Unassembled WGS sequence"/>
</dbReference>
<evidence type="ECO:0000313" key="2">
    <source>
        <dbReference type="Proteomes" id="UP001160148"/>
    </source>
</evidence>
<comment type="caution">
    <text evidence="1">The sequence shown here is derived from an EMBL/GenBank/DDBJ whole genome shotgun (WGS) entry which is preliminary data.</text>
</comment>
<dbReference type="AlphaFoldDB" id="A0AAV0WSS9"/>
<reference evidence="1 2" key="1">
    <citation type="submission" date="2023-01" db="EMBL/GenBank/DDBJ databases">
        <authorList>
            <person name="Whitehead M."/>
        </authorList>
    </citation>
    <scope>NUCLEOTIDE SEQUENCE [LARGE SCALE GENOMIC DNA]</scope>
</reference>
<name>A0AAV0WSS9_9HEMI</name>
<sequence length="66" mass="7707">MPQSPHPCYGPAHEYTQNDEVKKTVRSIYALALVRTEEIDECWSMIHAEAPVNEYLMKLMDYFVDT</sequence>
<gene>
    <name evidence="1" type="ORF">MEUPH1_LOCUS14430</name>
</gene>
<evidence type="ECO:0000313" key="1">
    <source>
        <dbReference type="EMBL" id="CAI6358975.1"/>
    </source>
</evidence>
<protein>
    <submittedName>
        <fullName evidence="1">Uncharacterized protein</fullName>
    </submittedName>
</protein>
<proteinExistence type="predicted"/>
<keyword evidence="2" id="KW-1185">Reference proteome</keyword>
<dbReference type="EMBL" id="CARXXK010000002">
    <property type="protein sequence ID" value="CAI6358975.1"/>
    <property type="molecule type" value="Genomic_DNA"/>
</dbReference>